<proteinExistence type="predicted"/>
<evidence type="ECO:0000313" key="2">
    <source>
        <dbReference type="Proteomes" id="UP000297385"/>
    </source>
</evidence>
<dbReference type="RefSeq" id="WP_166799257.1">
    <property type="nucleotide sequence ID" value="NZ_JBHSXU010000001.1"/>
</dbReference>
<dbReference type="EMBL" id="SNVI01000001">
    <property type="protein sequence ID" value="TFE45395.1"/>
    <property type="molecule type" value="Genomic_DNA"/>
</dbReference>
<sequence>MLALRLKRPTGCAHNQYGACALCTRKINAARVRNCAMPLHKASGVQPVNKKPLRRQSERSGFFVAAQCASRLMPVIKGSSDRFIA</sequence>
<dbReference type="AlphaFoldDB" id="A0A4Y8N6R9"/>
<gene>
    <name evidence="1" type="ORF">E2553_10455</name>
</gene>
<reference evidence="1 2" key="1">
    <citation type="submission" date="2019-03" db="EMBL/GenBank/DDBJ databases">
        <title>Complete Genome Sequence of Paraburkholderia dipogonis ICMP 19430T, a Nitrogen-fixing Symbiont of the South African Invasive Legume Dipogon lignosus in New Zealand.</title>
        <authorList>
            <person name="De Meyer S.E."/>
        </authorList>
    </citation>
    <scope>NUCLEOTIDE SEQUENCE [LARGE SCALE GENOMIC DNA]</scope>
    <source>
        <strain evidence="1 2">ICMP 19430</strain>
    </source>
</reference>
<dbReference type="Proteomes" id="UP000297385">
    <property type="component" value="Unassembled WGS sequence"/>
</dbReference>
<accession>A0A4Y8N6R9</accession>
<comment type="caution">
    <text evidence="1">The sequence shown here is derived from an EMBL/GenBank/DDBJ whole genome shotgun (WGS) entry which is preliminary data.</text>
</comment>
<evidence type="ECO:0000313" key="1">
    <source>
        <dbReference type="EMBL" id="TFE45395.1"/>
    </source>
</evidence>
<name>A0A4Y8N6R9_9BURK</name>
<organism evidence="1 2">
    <name type="scientific">Paraburkholderia dipogonis</name>
    <dbReference type="NCBI Taxonomy" id="1211383"/>
    <lineage>
        <taxon>Bacteria</taxon>
        <taxon>Pseudomonadati</taxon>
        <taxon>Pseudomonadota</taxon>
        <taxon>Betaproteobacteria</taxon>
        <taxon>Burkholderiales</taxon>
        <taxon>Burkholderiaceae</taxon>
        <taxon>Paraburkholderia</taxon>
    </lineage>
</organism>
<protein>
    <submittedName>
        <fullName evidence="1">Uncharacterized protein</fullName>
    </submittedName>
</protein>